<feature type="compositionally biased region" description="Low complexity" evidence="1">
    <location>
        <begin position="124"/>
        <end position="139"/>
    </location>
</feature>
<protein>
    <recommendedName>
        <fullName evidence="2">CRIB domain-containing protein</fullName>
    </recommendedName>
</protein>
<organism evidence="3 4">
    <name type="scientific">Quercus rubra</name>
    <name type="common">Northern red oak</name>
    <name type="synonym">Quercus borealis</name>
    <dbReference type="NCBI Taxonomy" id="3512"/>
    <lineage>
        <taxon>Eukaryota</taxon>
        <taxon>Viridiplantae</taxon>
        <taxon>Streptophyta</taxon>
        <taxon>Embryophyta</taxon>
        <taxon>Tracheophyta</taxon>
        <taxon>Spermatophyta</taxon>
        <taxon>Magnoliopsida</taxon>
        <taxon>eudicotyledons</taxon>
        <taxon>Gunneridae</taxon>
        <taxon>Pentapetalae</taxon>
        <taxon>rosids</taxon>
        <taxon>fabids</taxon>
        <taxon>Fagales</taxon>
        <taxon>Fagaceae</taxon>
        <taxon>Quercus</taxon>
    </lineage>
</organism>
<dbReference type="Proteomes" id="UP001324115">
    <property type="component" value="Unassembled WGS sequence"/>
</dbReference>
<dbReference type="PANTHER" id="PTHR46325">
    <property type="entry name" value="CRIB DOMAIN-CONTAINING PROTEIN RIC8"/>
    <property type="match status" value="1"/>
</dbReference>
<keyword evidence="4" id="KW-1185">Reference proteome</keyword>
<evidence type="ECO:0000313" key="3">
    <source>
        <dbReference type="EMBL" id="KAK4586038.1"/>
    </source>
</evidence>
<dbReference type="InterPro" id="IPR036936">
    <property type="entry name" value="CRIB_dom_sf"/>
</dbReference>
<evidence type="ECO:0000259" key="2">
    <source>
        <dbReference type="PROSITE" id="PS50108"/>
    </source>
</evidence>
<dbReference type="CDD" id="cd00132">
    <property type="entry name" value="CRIB"/>
    <property type="match status" value="1"/>
</dbReference>
<feature type="compositionally biased region" description="Polar residues" evidence="1">
    <location>
        <begin position="113"/>
        <end position="123"/>
    </location>
</feature>
<dbReference type="SMART" id="SM00285">
    <property type="entry name" value="PBD"/>
    <property type="match status" value="1"/>
</dbReference>
<name>A0AAN7F537_QUERU</name>
<accession>A0AAN7F537</accession>
<dbReference type="InterPro" id="IPR000095">
    <property type="entry name" value="CRIB_dom"/>
</dbReference>
<feature type="compositionally biased region" description="Basic residues" evidence="1">
    <location>
        <begin position="140"/>
        <end position="149"/>
    </location>
</feature>
<dbReference type="PANTHER" id="PTHR46325:SF40">
    <property type="entry name" value="CRIB DOMAIN-CONTAINING PROTEIN"/>
    <property type="match status" value="1"/>
</dbReference>
<evidence type="ECO:0000313" key="4">
    <source>
        <dbReference type="Proteomes" id="UP001324115"/>
    </source>
</evidence>
<feature type="compositionally biased region" description="Low complexity" evidence="1">
    <location>
        <begin position="180"/>
        <end position="189"/>
    </location>
</feature>
<sequence>MATKVKGIFKGLRYISQIFDEKEPEMQIGYPTDVKHVAHIGWDGPSADSPSWMREYKSTQEDSSGTLDSFGESKLSFEDKKPSGPEIQEPLLLNIRSSSNGSPGISPRWSLDAQKSSRNHSLMDSSDSPTPSPSPSSTTRHTRRLRNLNHGHDSPLQDSPPVPKYSRRRKSKGSSGSSGGSIRSSRSKGQNSLPDIPFSDTVFGPGSGHDVKNNESNLISVLEEKEEGGGHM</sequence>
<dbReference type="EMBL" id="JAXUIC010000006">
    <property type="protein sequence ID" value="KAK4586038.1"/>
    <property type="molecule type" value="Genomic_DNA"/>
</dbReference>
<reference evidence="3 4" key="1">
    <citation type="journal article" date="2023" name="G3 (Bethesda)">
        <title>A haplotype-resolved chromosome-scale genome for Quercus rubra L. provides insights into the genetics of adaptive traits for red oak species.</title>
        <authorList>
            <person name="Kapoor B."/>
            <person name="Jenkins J."/>
            <person name="Schmutz J."/>
            <person name="Zhebentyayeva T."/>
            <person name="Kuelheim C."/>
            <person name="Coggeshall M."/>
            <person name="Heim C."/>
            <person name="Lasky J.R."/>
            <person name="Leites L."/>
            <person name="Islam-Faridi N."/>
            <person name="Romero-Severson J."/>
            <person name="DeLeo V.L."/>
            <person name="Lucas S.M."/>
            <person name="Lazic D."/>
            <person name="Gailing O."/>
            <person name="Carlson J."/>
            <person name="Staton M."/>
        </authorList>
    </citation>
    <scope>NUCLEOTIDE SEQUENCE [LARGE SCALE GENOMIC DNA]</scope>
    <source>
        <strain evidence="3">Pseudo-F2</strain>
    </source>
</reference>
<comment type="caution">
    <text evidence="3">The sequence shown here is derived from an EMBL/GenBank/DDBJ whole genome shotgun (WGS) entry which is preliminary data.</text>
</comment>
<gene>
    <name evidence="3" type="ORF">RGQ29_023286</name>
</gene>
<proteinExistence type="predicted"/>
<feature type="region of interest" description="Disordered" evidence="1">
    <location>
        <begin position="41"/>
        <end position="232"/>
    </location>
</feature>
<dbReference type="AlphaFoldDB" id="A0AAN7F537"/>
<dbReference type="PROSITE" id="PS50108">
    <property type="entry name" value="CRIB"/>
    <property type="match status" value="1"/>
</dbReference>
<evidence type="ECO:0000256" key="1">
    <source>
        <dbReference type="SAM" id="MobiDB-lite"/>
    </source>
</evidence>
<dbReference type="Gene3D" id="3.90.810.10">
    <property type="entry name" value="CRIB domain"/>
    <property type="match status" value="1"/>
</dbReference>
<dbReference type="Pfam" id="PF00786">
    <property type="entry name" value="PBD"/>
    <property type="match status" value="1"/>
</dbReference>
<feature type="domain" description="CRIB" evidence="2">
    <location>
        <begin position="28"/>
        <end position="41"/>
    </location>
</feature>